<evidence type="ECO:0000256" key="1">
    <source>
        <dbReference type="ARBA" id="ARBA00006484"/>
    </source>
</evidence>
<dbReference type="OrthoDB" id="191139at2759"/>
<dbReference type="InterPro" id="IPR036291">
    <property type="entry name" value="NAD(P)-bd_dom_sf"/>
</dbReference>
<keyword evidence="5" id="KW-1185">Reference proteome</keyword>
<dbReference type="eggNOG" id="KOG1208">
    <property type="taxonomic scope" value="Eukaryota"/>
</dbReference>
<dbReference type="AlphaFoldDB" id="J0WQM7"/>
<name>J0WQM7_AURST</name>
<dbReference type="SUPFAM" id="SSF51735">
    <property type="entry name" value="NAD(P)-binding Rossmann-fold domains"/>
    <property type="match status" value="1"/>
</dbReference>
<dbReference type="EMBL" id="JH687917">
    <property type="protein sequence ID" value="EJD34847.1"/>
    <property type="molecule type" value="Genomic_DNA"/>
</dbReference>
<keyword evidence="2" id="KW-0521">NADP</keyword>
<evidence type="ECO:0000256" key="2">
    <source>
        <dbReference type="ARBA" id="ARBA00022857"/>
    </source>
</evidence>
<dbReference type="InterPro" id="IPR002347">
    <property type="entry name" value="SDR_fam"/>
</dbReference>
<accession>J0WQM7</accession>
<dbReference type="OMA" id="GMWDNTT"/>
<dbReference type="Gene3D" id="3.40.50.720">
    <property type="entry name" value="NAD(P)-binding Rossmann-like Domain"/>
    <property type="match status" value="1"/>
</dbReference>
<keyword evidence="3" id="KW-0560">Oxidoreductase</keyword>
<sequence>MPSDSTQQRPLAGKVALVTGGTGGLGLRIARQLAQHGAKVYATGRNEENGRRAVADISGAAFVKIDLATVQSARDGAHAFLGLGEERLDILVNNAALLSKAYELSPDGVVDTLGTNHFGHVVLTQALLPLLTKTARAPGADVRIITIGSDSYKWQKKLRLATVEQMNERRGGDSFNAQMQRYSVSKLAQMMWMRELQARLDAEGVDITCTVANPGAIYSEGARSRIDTLPWPLAKLVDGVLYALAASPEDAAVSAIWAATTPERKKIHDAYVSRKGKKAVVDKWAGLTLDEKSRKELWEISERFVAERLAPSAAPGDVAAP</sequence>
<dbReference type="GO" id="GO:0016491">
    <property type="term" value="F:oxidoreductase activity"/>
    <property type="evidence" value="ECO:0007669"/>
    <property type="project" value="UniProtKB-KW"/>
</dbReference>
<dbReference type="Proteomes" id="UP000006514">
    <property type="component" value="Unassembled WGS sequence"/>
</dbReference>
<reference evidence="5" key="1">
    <citation type="journal article" date="2012" name="Science">
        <title>The Paleozoic origin of enzymatic lignin decomposition reconstructed from 31 fungal genomes.</title>
        <authorList>
            <person name="Floudas D."/>
            <person name="Binder M."/>
            <person name="Riley R."/>
            <person name="Barry K."/>
            <person name="Blanchette R.A."/>
            <person name="Henrissat B."/>
            <person name="Martinez A.T."/>
            <person name="Otillar R."/>
            <person name="Spatafora J.W."/>
            <person name="Yadav J.S."/>
            <person name="Aerts A."/>
            <person name="Benoit I."/>
            <person name="Boyd A."/>
            <person name="Carlson A."/>
            <person name="Copeland A."/>
            <person name="Coutinho P.M."/>
            <person name="de Vries R.P."/>
            <person name="Ferreira P."/>
            <person name="Findley K."/>
            <person name="Foster B."/>
            <person name="Gaskell J."/>
            <person name="Glotzer D."/>
            <person name="Gorecki P."/>
            <person name="Heitman J."/>
            <person name="Hesse C."/>
            <person name="Hori C."/>
            <person name="Igarashi K."/>
            <person name="Jurgens J.A."/>
            <person name="Kallen N."/>
            <person name="Kersten P."/>
            <person name="Kohler A."/>
            <person name="Kuees U."/>
            <person name="Kumar T.K.A."/>
            <person name="Kuo A."/>
            <person name="LaButti K."/>
            <person name="Larrondo L.F."/>
            <person name="Lindquist E."/>
            <person name="Ling A."/>
            <person name="Lombard V."/>
            <person name="Lucas S."/>
            <person name="Lundell T."/>
            <person name="Martin R."/>
            <person name="McLaughlin D.J."/>
            <person name="Morgenstern I."/>
            <person name="Morin E."/>
            <person name="Murat C."/>
            <person name="Nagy L.G."/>
            <person name="Nolan M."/>
            <person name="Ohm R.A."/>
            <person name="Patyshakuliyeva A."/>
            <person name="Rokas A."/>
            <person name="Ruiz-Duenas F.J."/>
            <person name="Sabat G."/>
            <person name="Salamov A."/>
            <person name="Samejima M."/>
            <person name="Schmutz J."/>
            <person name="Slot J.C."/>
            <person name="St John F."/>
            <person name="Stenlid J."/>
            <person name="Sun H."/>
            <person name="Sun S."/>
            <person name="Syed K."/>
            <person name="Tsang A."/>
            <person name="Wiebenga A."/>
            <person name="Young D."/>
            <person name="Pisabarro A."/>
            <person name="Eastwood D.C."/>
            <person name="Martin F."/>
            <person name="Cullen D."/>
            <person name="Grigoriev I.V."/>
            <person name="Hibbett D.S."/>
        </authorList>
    </citation>
    <scope>NUCLEOTIDE SEQUENCE [LARGE SCALE GENOMIC DNA]</scope>
    <source>
        <strain evidence="5">TFB10046</strain>
    </source>
</reference>
<dbReference type="KEGG" id="adl:AURDEDRAFT_188918"/>
<dbReference type="PANTHER" id="PTHR24320:SF282">
    <property type="entry name" value="WW DOMAIN-CONTAINING OXIDOREDUCTASE"/>
    <property type="match status" value="1"/>
</dbReference>
<dbReference type="Pfam" id="PF00106">
    <property type="entry name" value="adh_short"/>
    <property type="match status" value="1"/>
</dbReference>
<protein>
    <submittedName>
        <fullName evidence="4">NAD(P)-binding protein</fullName>
    </submittedName>
</protein>
<comment type="similarity">
    <text evidence="1">Belongs to the short-chain dehydrogenases/reductases (SDR) family.</text>
</comment>
<dbReference type="PRINTS" id="PR00081">
    <property type="entry name" value="GDHRDH"/>
</dbReference>
<evidence type="ECO:0000313" key="4">
    <source>
        <dbReference type="EMBL" id="EJD34847.1"/>
    </source>
</evidence>
<evidence type="ECO:0000313" key="5">
    <source>
        <dbReference type="Proteomes" id="UP000006514"/>
    </source>
</evidence>
<dbReference type="PANTHER" id="PTHR24320">
    <property type="entry name" value="RETINOL DEHYDROGENASE"/>
    <property type="match status" value="1"/>
</dbReference>
<evidence type="ECO:0000256" key="3">
    <source>
        <dbReference type="ARBA" id="ARBA00023002"/>
    </source>
</evidence>
<dbReference type="InParanoid" id="J0WQM7"/>
<proteinExistence type="inferred from homology"/>
<organism evidence="4 5">
    <name type="scientific">Auricularia subglabra (strain TFB-10046 / SS5)</name>
    <name type="common">White-rot fungus</name>
    <name type="synonym">Auricularia delicata (strain TFB10046)</name>
    <dbReference type="NCBI Taxonomy" id="717982"/>
    <lineage>
        <taxon>Eukaryota</taxon>
        <taxon>Fungi</taxon>
        <taxon>Dikarya</taxon>
        <taxon>Basidiomycota</taxon>
        <taxon>Agaricomycotina</taxon>
        <taxon>Agaricomycetes</taxon>
        <taxon>Auriculariales</taxon>
        <taxon>Auriculariaceae</taxon>
        <taxon>Auricularia</taxon>
    </lineage>
</organism>
<gene>
    <name evidence="4" type="ORF">AURDEDRAFT_188918</name>
</gene>